<proteinExistence type="predicted"/>
<dbReference type="Proteomes" id="UP001285521">
    <property type="component" value="Unassembled WGS sequence"/>
</dbReference>
<dbReference type="EMBL" id="JAXAVW010000026">
    <property type="protein sequence ID" value="MDX8034274.1"/>
    <property type="molecule type" value="Genomic_DNA"/>
</dbReference>
<gene>
    <name evidence="1" type="ORF">SK803_29000</name>
</gene>
<reference evidence="1 2" key="2">
    <citation type="submission" date="2023-11" db="EMBL/GenBank/DDBJ databases">
        <authorList>
            <person name="Lara A.C."/>
            <person name="Chronakova A."/>
        </authorList>
    </citation>
    <scope>NUCLEOTIDE SEQUENCE [LARGE SCALE GENOMIC DNA]</scope>
    <source>
        <strain evidence="1 2">BCCO 10_0856</strain>
    </source>
</reference>
<evidence type="ECO:0000313" key="2">
    <source>
        <dbReference type="Proteomes" id="UP001285521"/>
    </source>
</evidence>
<reference evidence="1 2" key="1">
    <citation type="submission" date="2023-11" db="EMBL/GenBank/DDBJ databases">
        <title>Lentzea sokolovensis, sp. nov., Lentzea kristufkii, sp. nov., and Lentzea miocenensis, sp. nov., rare actinobacteria from Sokolov Coal Basin, Miocene lacustrine sediment, Czech Republic.</title>
        <authorList>
            <person name="Lara A."/>
            <person name="Kotroba L."/>
            <person name="Nouioui I."/>
            <person name="Neumann-Schaal M."/>
            <person name="Mast Y."/>
            <person name="Chronakova A."/>
        </authorList>
    </citation>
    <scope>NUCLEOTIDE SEQUENCE [LARGE SCALE GENOMIC DNA]</scope>
    <source>
        <strain evidence="1 2">BCCO 10_0856</strain>
    </source>
</reference>
<sequence length="227" mass="25519">MTFDVAGEAARAVLDRSAAWRFIEGFAAGWAEPIEARDGWNRADLAATEDQLGVRLPESVKEALSLFGKRPDLTSNQDRLLTPSELRLDGDVLVFRDENQSVAAWGTTFAGDDPEVLIKLDLLNKAEEHWDRWLPRFSVACVEMVLSEALFRDGAETADRETSEADISLLQDNFALLPLRSPGTRWFVADDVIVREDDGQWLWARARTPEALELLVEQLPGDWTTDY</sequence>
<protein>
    <recommendedName>
        <fullName evidence="3">SMI1/KNR4 family protein</fullName>
    </recommendedName>
</protein>
<name>A0ABU4T7Y0_9PSEU</name>
<accession>A0ABU4T7Y0</accession>
<organism evidence="1 2">
    <name type="scientific">Lentzea miocenica</name>
    <dbReference type="NCBI Taxonomy" id="3095431"/>
    <lineage>
        <taxon>Bacteria</taxon>
        <taxon>Bacillati</taxon>
        <taxon>Actinomycetota</taxon>
        <taxon>Actinomycetes</taxon>
        <taxon>Pseudonocardiales</taxon>
        <taxon>Pseudonocardiaceae</taxon>
        <taxon>Lentzea</taxon>
    </lineage>
</organism>
<comment type="caution">
    <text evidence="1">The sequence shown here is derived from an EMBL/GenBank/DDBJ whole genome shotgun (WGS) entry which is preliminary data.</text>
</comment>
<keyword evidence="2" id="KW-1185">Reference proteome</keyword>
<dbReference type="RefSeq" id="WP_319969299.1">
    <property type="nucleotide sequence ID" value="NZ_JAXAVW010000026.1"/>
</dbReference>
<evidence type="ECO:0008006" key="3">
    <source>
        <dbReference type="Google" id="ProtNLM"/>
    </source>
</evidence>
<evidence type="ECO:0000313" key="1">
    <source>
        <dbReference type="EMBL" id="MDX8034274.1"/>
    </source>
</evidence>